<dbReference type="InterPro" id="IPR058625">
    <property type="entry name" value="MdtA-like_BSH"/>
</dbReference>
<dbReference type="InterPro" id="IPR058627">
    <property type="entry name" value="MdtA-like_C"/>
</dbReference>
<evidence type="ECO:0000313" key="9">
    <source>
        <dbReference type="Proteomes" id="UP000029223"/>
    </source>
</evidence>
<feature type="domain" description="Multidrug resistance protein MdtA-like barrel-sandwich hybrid" evidence="5">
    <location>
        <begin position="64"/>
        <end position="177"/>
    </location>
</feature>
<comment type="similarity">
    <text evidence="2">Belongs to the membrane fusion protein (MFP) (TC 8.A.1) family.</text>
</comment>
<sequence>MNSKFTLLVVVTSLLSGCGKEPPPVPEPESRPAKLFSVAVGNSQFERTFPATSEAGDRAVLAFRVPGQLERIAVRAGQPVTKGDLLAELNPDEYQLLEKQAQANFRLADVQYQRALSLRKSQVVSEQDFDQAKANMNSARADWSQAKANLSYTRLIAPYDGTVSIIPADNYEYIQAKEGVMNIQSNQLLKVIFQLPDHLLNRFQGGTEVEATMAYDAYPSNQYELTFQEIDTEADPKTGSYKVTMVMERPTDIGILPGMAGQVRVIAKSGSATVIPTSALFMEGDTQCVWRVNDQGLVEKVAVELNEKRQVVSGLNDGDQIVISGVQGIEAGIKVREWIKERGSNMTYRYLIAILLGLFLVGCGKPEVGVRDEVPKVRVSAIGKTELKSRLYFPALASAADRSHLSFRVAGEISTIDLKEGDFVNRGDVLAVLEPTDYKLAVDNAQARFNVIDSQYRRSSPLVKKGLLAQSQFDEIAAQRAYARAELELAKLRLSFTELKAPVDGIISRVSAEKFENVQIGQQIVNIHSIEEVEVVVQMPDSFSLNQPKHQDITNIEALVRVPSGNEYVATLKEFTTEPDPALGTFTATLVLPMPENEYILDGMAVDVTSKAEDVGLKLAAGVSVPIAAVFNQDGDSLADDEKFVWVLNSDNTVTKQQVTTGKVSQSTIQILKGLEQSQQIVVAGIARLREGMKVEVLPQEAK</sequence>
<dbReference type="Proteomes" id="UP000029223">
    <property type="component" value="Unassembled WGS sequence"/>
</dbReference>
<dbReference type="Pfam" id="PF25876">
    <property type="entry name" value="HH_MFP_RND"/>
    <property type="match status" value="1"/>
</dbReference>
<dbReference type="Pfam" id="PF25989">
    <property type="entry name" value="YknX_C"/>
    <property type="match status" value="1"/>
</dbReference>
<dbReference type="Gene3D" id="2.40.50.100">
    <property type="match status" value="2"/>
</dbReference>
<accession>A0ABQ0JAE8</accession>
<dbReference type="InterPro" id="IPR006143">
    <property type="entry name" value="RND_pump_MFP"/>
</dbReference>
<evidence type="ECO:0000259" key="4">
    <source>
        <dbReference type="Pfam" id="PF25876"/>
    </source>
</evidence>
<reference evidence="9" key="1">
    <citation type="submission" date="2014-09" db="EMBL/GenBank/DDBJ databases">
        <title>Vibrio variabilis JCM 19239. (C206) whole genome shotgun sequence.</title>
        <authorList>
            <person name="Sawabe T."/>
            <person name="Meirelles P."/>
            <person name="Nakanishi M."/>
            <person name="Sayaka M."/>
            <person name="Hattori M."/>
            <person name="Ohkuma M."/>
        </authorList>
    </citation>
    <scope>NUCLEOTIDE SEQUENCE [LARGE SCALE GENOMIC DNA]</scope>
    <source>
        <strain evidence="9">JCM 19239</strain>
    </source>
</reference>
<evidence type="ECO:0000256" key="3">
    <source>
        <dbReference type="ARBA" id="ARBA00022448"/>
    </source>
</evidence>
<organism evidence="8 9">
    <name type="scientific">Vibrio variabilis</name>
    <dbReference type="NCBI Taxonomy" id="990271"/>
    <lineage>
        <taxon>Bacteria</taxon>
        <taxon>Pseudomonadati</taxon>
        <taxon>Pseudomonadota</taxon>
        <taxon>Gammaproteobacteria</taxon>
        <taxon>Vibrionales</taxon>
        <taxon>Vibrionaceae</taxon>
        <taxon>Vibrio</taxon>
    </lineage>
</organism>
<protein>
    <submittedName>
        <fullName evidence="8">Probable Co/Zn/Cd efflux system membrane fusion protein</fullName>
    </submittedName>
</protein>
<dbReference type="Pfam" id="PF25917">
    <property type="entry name" value="BSH_RND"/>
    <property type="match status" value="2"/>
</dbReference>
<dbReference type="Pfam" id="PF25967">
    <property type="entry name" value="RND-MFP_C"/>
    <property type="match status" value="1"/>
</dbReference>
<evidence type="ECO:0000313" key="8">
    <source>
        <dbReference type="EMBL" id="GAL25740.1"/>
    </source>
</evidence>
<dbReference type="NCBIfam" id="TIGR01730">
    <property type="entry name" value="RND_mfp"/>
    <property type="match status" value="2"/>
</dbReference>
<dbReference type="Gene3D" id="1.10.287.470">
    <property type="entry name" value="Helix hairpin bin"/>
    <property type="match status" value="2"/>
</dbReference>
<evidence type="ECO:0000259" key="5">
    <source>
        <dbReference type="Pfam" id="PF25917"/>
    </source>
</evidence>
<dbReference type="InterPro" id="IPR058637">
    <property type="entry name" value="YknX-like_C"/>
</dbReference>
<dbReference type="InterPro" id="IPR058624">
    <property type="entry name" value="MdtA-like_HH"/>
</dbReference>
<dbReference type="PANTHER" id="PTHR30469">
    <property type="entry name" value="MULTIDRUG RESISTANCE PROTEIN MDTA"/>
    <property type="match status" value="1"/>
</dbReference>
<dbReference type="Gene3D" id="2.40.420.20">
    <property type="match status" value="2"/>
</dbReference>
<gene>
    <name evidence="8" type="ORF">JCM19239_4227</name>
</gene>
<feature type="domain" description="Multidrug resistance protein MdtA-like alpha-helical hairpin" evidence="4">
    <location>
        <begin position="99"/>
        <end position="151"/>
    </location>
</feature>
<evidence type="ECO:0000259" key="7">
    <source>
        <dbReference type="Pfam" id="PF25989"/>
    </source>
</evidence>
<evidence type="ECO:0000256" key="1">
    <source>
        <dbReference type="ARBA" id="ARBA00004196"/>
    </source>
</evidence>
<keyword evidence="9" id="KW-1185">Reference proteome</keyword>
<keyword evidence="3" id="KW-0813">Transport</keyword>
<feature type="domain" description="Multidrug resistance protein MdtA-like barrel-sandwich hybrid" evidence="5">
    <location>
        <begin position="408"/>
        <end position="526"/>
    </location>
</feature>
<feature type="domain" description="Multidrug resistance protein MdtA-like C-terminal permuted SH3" evidence="6">
    <location>
        <begin position="272"/>
        <end position="327"/>
    </location>
</feature>
<dbReference type="SUPFAM" id="SSF111369">
    <property type="entry name" value="HlyD-like secretion proteins"/>
    <property type="match status" value="2"/>
</dbReference>
<comment type="caution">
    <text evidence="8">The sequence shown here is derived from an EMBL/GenBank/DDBJ whole genome shotgun (WGS) entry which is preliminary data.</text>
</comment>
<evidence type="ECO:0000259" key="6">
    <source>
        <dbReference type="Pfam" id="PF25967"/>
    </source>
</evidence>
<dbReference type="PROSITE" id="PS51257">
    <property type="entry name" value="PROKAR_LIPOPROTEIN"/>
    <property type="match status" value="1"/>
</dbReference>
<comment type="subcellular location">
    <subcellularLocation>
        <location evidence="1">Cell envelope</location>
    </subcellularLocation>
</comment>
<proteinExistence type="inferred from homology"/>
<dbReference type="PANTHER" id="PTHR30469:SF20">
    <property type="entry name" value="EFFLUX RND TRANSPORTER PERIPLASMIC ADAPTOR SUBUNIT"/>
    <property type="match status" value="1"/>
</dbReference>
<dbReference type="EMBL" id="BBMS01000012">
    <property type="protein sequence ID" value="GAL25740.1"/>
    <property type="molecule type" value="Genomic_DNA"/>
</dbReference>
<feature type="domain" description="YknX-like C-terminal permuted SH3-like" evidence="7">
    <location>
        <begin position="623"/>
        <end position="697"/>
    </location>
</feature>
<dbReference type="Gene3D" id="2.40.30.170">
    <property type="match status" value="2"/>
</dbReference>
<evidence type="ECO:0000256" key="2">
    <source>
        <dbReference type="ARBA" id="ARBA00009477"/>
    </source>
</evidence>
<name>A0ABQ0JAE8_9VIBR</name>